<dbReference type="Proteomes" id="UP000541444">
    <property type="component" value="Unassembled WGS sequence"/>
</dbReference>
<sequence>MGGSGLKLFASLAIFVLLFFSSAANARIPSHGGLRNVVSSTKSTFNCKDQMDFSEKDVRPSQGLRDGSLLPPTPMTNGLWLQETPPPDY</sequence>
<dbReference type="EMBL" id="JACGCM010002630">
    <property type="protein sequence ID" value="KAF6137704.1"/>
    <property type="molecule type" value="Genomic_DNA"/>
</dbReference>
<comment type="caution">
    <text evidence="3">The sequence shown here is derived from an EMBL/GenBank/DDBJ whole genome shotgun (WGS) entry which is preliminary data.</text>
</comment>
<protein>
    <submittedName>
        <fullName evidence="3">Uncharacterized protein</fullName>
    </submittedName>
</protein>
<feature type="chain" id="PRO_5029754593" evidence="2">
    <location>
        <begin position="27"/>
        <end position="89"/>
    </location>
</feature>
<accession>A0A7J7L564</accession>
<feature type="region of interest" description="Disordered" evidence="1">
    <location>
        <begin position="51"/>
        <end position="89"/>
    </location>
</feature>
<evidence type="ECO:0000256" key="2">
    <source>
        <dbReference type="SAM" id="SignalP"/>
    </source>
</evidence>
<keyword evidence="4" id="KW-1185">Reference proteome</keyword>
<feature type="signal peptide" evidence="2">
    <location>
        <begin position="1"/>
        <end position="26"/>
    </location>
</feature>
<reference evidence="3 4" key="1">
    <citation type="journal article" date="2020" name="IScience">
        <title>Genome Sequencing of the Endangered Kingdonia uniflora (Circaeasteraceae, Ranunculales) Reveals Potential Mechanisms of Evolutionary Specialization.</title>
        <authorList>
            <person name="Sun Y."/>
            <person name="Deng T."/>
            <person name="Zhang A."/>
            <person name="Moore M.J."/>
            <person name="Landis J.B."/>
            <person name="Lin N."/>
            <person name="Zhang H."/>
            <person name="Zhang X."/>
            <person name="Huang J."/>
            <person name="Zhang X."/>
            <person name="Sun H."/>
            <person name="Wang H."/>
        </authorList>
    </citation>
    <scope>NUCLEOTIDE SEQUENCE [LARGE SCALE GENOMIC DNA]</scope>
    <source>
        <strain evidence="3">TB1705</strain>
        <tissue evidence="3">Leaf</tissue>
    </source>
</reference>
<evidence type="ECO:0000313" key="4">
    <source>
        <dbReference type="Proteomes" id="UP000541444"/>
    </source>
</evidence>
<gene>
    <name evidence="3" type="ORF">GIB67_023638</name>
</gene>
<proteinExistence type="predicted"/>
<organism evidence="3 4">
    <name type="scientific">Kingdonia uniflora</name>
    <dbReference type="NCBI Taxonomy" id="39325"/>
    <lineage>
        <taxon>Eukaryota</taxon>
        <taxon>Viridiplantae</taxon>
        <taxon>Streptophyta</taxon>
        <taxon>Embryophyta</taxon>
        <taxon>Tracheophyta</taxon>
        <taxon>Spermatophyta</taxon>
        <taxon>Magnoliopsida</taxon>
        <taxon>Ranunculales</taxon>
        <taxon>Circaeasteraceae</taxon>
        <taxon>Kingdonia</taxon>
    </lineage>
</organism>
<evidence type="ECO:0000256" key="1">
    <source>
        <dbReference type="SAM" id="MobiDB-lite"/>
    </source>
</evidence>
<keyword evidence="2" id="KW-0732">Signal</keyword>
<name>A0A7J7L564_9MAGN</name>
<dbReference type="AlphaFoldDB" id="A0A7J7L564"/>
<evidence type="ECO:0000313" key="3">
    <source>
        <dbReference type="EMBL" id="KAF6137704.1"/>
    </source>
</evidence>